<keyword evidence="9" id="KW-1185">Reference proteome</keyword>
<sequence length="470" mass="53327">MLTSRINNKTKEDLKPILLHVLLGLLLYLLEPLGILYFFGFLIYFELKIIYSTNKVLWTLVAAGYVSTSEVFLRMTGSVPFWESGKYLVTFFMLQGLYFKDLKLKAFPILILALLYFPGIYVTYLNYIDIEQSFRKMILFNLSGPLSLVATALFCYKRQIKVNDILRVTDYMILPIISMAIYVTFKSPSFENVTFTTESNQQLSGGYSGNQVSTIFGMGVFLTYIRFLIPPKQIILKVLNNFFLAFFAYRALLTFSRGGLLTGLIMCGILTLLFLNWANIIAKTKVILKLGLLSLAGFVVWGYTIAVTGGLIFNRYAGINAKGVKKEDISTGRFDIFTEEIELFMQDPIFGIGVGMGNIHRIETLGHTMASHNEIGRMISEHGSFGIAALIMLILIPLFTFLFKPKNLFIIPFILFWFLTVNHSAMRVALPGFFYGYALLDITYGKKRKKKKHPLSGQQTRSEKPQLNPS</sequence>
<dbReference type="EMBL" id="BMGM01000004">
    <property type="protein sequence ID" value="GGE32511.1"/>
    <property type="molecule type" value="Genomic_DNA"/>
</dbReference>
<evidence type="ECO:0000256" key="5">
    <source>
        <dbReference type="SAM" id="MobiDB-lite"/>
    </source>
</evidence>
<dbReference type="InterPro" id="IPR007016">
    <property type="entry name" value="O-antigen_ligase-rel_domated"/>
</dbReference>
<organism evidence="8 9">
    <name type="scientific">Psychroflexus planctonicus</name>
    <dbReference type="NCBI Taxonomy" id="1526575"/>
    <lineage>
        <taxon>Bacteria</taxon>
        <taxon>Pseudomonadati</taxon>
        <taxon>Bacteroidota</taxon>
        <taxon>Flavobacteriia</taxon>
        <taxon>Flavobacteriales</taxon>
        <taxon>Flavobacteriaceae</taxon>
        <taxon>Psychroflexus</taxon>
    </lineage>
</organism>
<feature type="transmembrane region" description="Helical" evidence="6">
    <location>
        <begin position="106"/>
        <end position="125"/>
    </location>
</feature>
<proteinExistence type="predicted"/>
<gene>
    <name evidence="8" type="ORF">GCM10010832_10980</name>
</gene>
<keyword evidence="3 6" id="KW-1133">Transmembrane helix</keyword>
<accession>A0ABQ1SG77</accession>
<evidence type="ECO:0000259" key="7">
    <source>
        <dbReference type="Pfam" id="PF04932"/>
    </source>
</evidence>
<name>A0ABQ1SG77_9FLAO</name>
<evidence type="ECO:0000256" key="4">
    <source>
        <dbReference type="ARBA" id="ARBA00023136"/>
    </source>
</evidence>
<dbReference type="Pfam" id="PF04932">
    <property type="entry name" value="Wzy_C"/>
    <property type="match status" value="1"/>
</dbReference>
<feature type="transmembrane region" description="Helical" evidence="6">
    <location>
        <begin position="409"/>
        <end position="440"/>
    </location>
</feature>
<feature type="transmembrane region" description="Helical" evidence="6">
    <location>
        <begin position="205"/>
        <end position="227"/>
    </location>
</feature>
<evidence type="ECO:0000313" key="9">
    <source>
        <dbReference type="Proteomes" id="UP000599179"/>
    </source>
</evidence>
<feature type="transmembrane region" description="Helical" evidence="6">
    <location>
        <begin position="383"/>
        <end position="403"/>
    </location>
</feature>
<feature type="transmembrane region" description="Helical" evidence="6">
    <location>
        <begin position="258"/>
        <end position="278"/>
    </location>
</feature>
<evidence type="ECO:0000256" key="3">
    <source>
        <dbReference type="ARBA" id="ARBA00022989"/>
    </source>
</evidence>
<evidence type="ECO:0000256" key="1">
    <source>
        <dbReference type="ARBA" id="ARBA00004141"/>
    </source>
</evidence>
<feature type="region of interest" description="Disordered" evidence="5">
    <location>
        <begin position="448"/>
        <end position="470"/>
    </location>
</feature>
<dbReference type="Proteomes" id="UP000599179">
    <property type="component" value="Unassembled WGS sequence"/>
</dbReference>
<evidence type="ECO:0000256" key="6">
    <source>
        <dbReference type="SAM" id="Phobius"/>
    </source>
</evidence>
<keyword evidence="2 6" id="KW-0812">Transmembrane</keyword>
<feature type="transmembrane region" description="Helical" evidence="6">
    <location>
        <begin position="17"/>
        <end position="44"/>
    </location>
</feature>
<feature type="transmembrane region" description="Helical" evidence="6">
    <location>
        <begin position="168"/>
        <end position="185"/>
    </location>
</feature>
<evidence type="ECO:0000256" key="2">
    <source>
        <dbReference type="ARBA" id="ARBA00022692"/>
    </source>
</evidence>
<dbReference type="RefSeq" id="WP_229731816.1">
    <property type="nucleotide sequence ID" value="NZ_BMGM01000004.1"/>
</dbReference>
<feature type="transmembrane region" description="Helical" evidence="6">
    <location>
        <begin position="234"/>
        <end position="252"/>
    </location>
</feature>
<evidence type="ECO:0000313" key="8">
    <source>
        <dbReference type="EMBL" id="GGE32511.1"/>
    </source>
</evidence>
<comment type="caution">
    <text evidence="8">The sequence shown here is derived from an EMBL/GenBank/DDBJ whole genome shotgun (WGS) entry which is preliminary data.</text>
</comment>
<dbReference type="GO" id="GO:0016874">
    <property type="term" value="F:ligase activity"/>
    <property type="evidence" value="ECO:0007669"/>
    <property type="project" value="UniProtKB-KW"/>
</dbReference>
<reference evidence="9" key="1">
    <citation type="journal article" date="2019" name="Int. J. Syst. Evol. Microbiol.">
        <title>The Global Catalogue of Microorganisms (GCM) 10K type strain sequencing project: providing services to taxonomists for standard genome sequencing and annotation.</title>
        <authorList>
            <consortium name="The Broad Institute Genomics Platform"/>
            <consortium name="The Broad Institute Genome Sequencing Center for Infectious Disease"/>
            <person name="Wu L."/>
            <person name="Ma J."/>
        </authorList>
    </citation>
    <scope>NUCLEOTIDE SEQUENCE [LARGE SCALE GENOMIC DNA]</scope>
    <source>
        <strain evidence="9">CGMCC 1.12931</strain>
    </source>
</reference>
<comment type="subcellular location">
    <subcellularLocation>
        <location evidence="1">Membrane</location>
        <topology evidence="1">Multi-pass membrane protein</topology>
    </subcellularLocation>
</comment>
<keyword evidence="8" id="KW-0436">Ligase</keyword>
<feature type="compositionally biased region" description="Polar residues" evidence="5">
    <location>
        <begin position="456"/>
        <end position="470"/>
    </location>
</feature>
<feature type="domain" description="O-antigen ligase-related" evidence="7">
    <location>
        <begin position="243"/>
        <end position="391"/>
    </location>
</feature>
<keyword evidence="4 6" id="KW-0472">Membrane</keyword>
<feature type="transmembrane region" description="Helical" evidence="6">
    <location>
        <begin position="290"/>
        <end position="313"/>
    </location>
</feature>
<protein>
    <submittedName>
        <fullName evidence="8">Ligase</fullName>
    </submittedName>
</protein>